<keyword evidence="3" id="KW-1185">Reference proteome</keyword>
<evidence type="ECO:0000313" key="3">
    <source>
        <dbReference type="Proteomes" id="UP000237105"/>
    </source>
</evidence>
<comment type="caution">
    <text evidence="2">The sequence shown here is derived from an EMBL/GenBank/DDBJ whole genome shotgun (WGS) entry which is preliminary data.</text>
</comment>
<feature type="region of interest" description="Disordered" evidence="1">
    <location>
        <begin position="1"/>
        <end position="42"/>
    </location>
</feature>
<evidence type="ECO:0000256" key="1">
    <source>
        <dbReference type="SAM" id="MobiDB-lite"/>
    </source>
</evidence>
<feature type="non-terminal residue" evidence="2">
    <location>
        <position position="1"/>
    </location>
</feature>
<name>A0A2P5A459_PARAD</name>
<evidence type="ECO:0000313" key="2">
    <source>
        <dbReference type="EMBL" id="PON31323.1"/>
    </source>
</evidence>
<sequence>AELEAESVGNESWSRDESNGGSGAVIGRRTAERRAKNRSAGGGFGLRFLRREAMVYGGSTRRWFVGVFRSRRVGASGTAAAGRALGEQ</sequence>
<organism evidence="2 3">
    <name type="scientific">Parasponia andersonii</name>
    <name type="common">Sponia andersonii</name>
    <dbReference type="NCBI Taxonomy" id="3476"/>
    <lineage>
        <taxon>Eukaryota</taxon>
        <taxon>Viridiplantae</taxon>
        <taxon>Streptophyta</taxon>
        <taxon>Embryophyta</taxon>
        <taxon>Tracheophyta</taxon>
        <taxon>Spermatophyta</taxon>
        <taxon>Magnoliopsida</taxon>
        <taxon>eudicotyledons</taxon>
        <taxon>Gunneridae</taxon>
        <taxon>Pentapetalae</taxon>
        <taxon>rosids</taxon>
        <taxon>fabids</taxon>
        <taxon>Rosales</taxon>
        <taxon>Cannabaceae</taxon>
        <taxon>Parasponia</taxon>
    </lineage>
</organism>
<dbReference type="AlphaFoldDB" id="A0A2P5A459"/>
<gene>
    <name evidence="2" type="ORF">PanWU01x14_370800</name>
</gene>
<dbReference type="EMBL" id="JXTB01001130">
    <property type="protein sequence ID" value="PON31323.1"/>
    <property type="molecule type" value="Genomic_DNA"/>
</dbReference>
<protein>
    <submittedName>
        <fullName evidence="2">Uncharacterized protein</fullName>
    </submittedName>
</protein>
<proteinExistence type="predicted"/>
<dbReference type="Proteomes" id="UP000237105">
    <property type="component" value="Unassembled WGS sequence"/>
</dbReference>
<accession>A0A2P5A459</accession>
<reference evidence="3" key="1">
    <citation type="submission" date="2016-06" db="EMBL/GenBank/DDBJ databases">
        <title>Parallel loss of symbiosis genes in relatives of nitrogen-fixing non-legume Parasponia.</title>
        <authorList>
            <person name="Van Velzen R."/>
            <person name="Holmer R."/>
            <person name="Bu F."/>
            <person name="Rutten L."/>
            <person name="Van Zeijl A."/>
            <person name="Liu W."/>
            <person name="Santuari L."/>
            <person name="Cao Q."/>
            <person name="Sharma T."/>
            <person name="Shen D."/>
            <person name="Roswanjaya Y."/>
            <person name="Wardhani T."/>
            <person name="Kalhor M.S."/>
            <person name="Jansen J."/>
            <person name="Van den Hoogen J."/>
            <person name="Gungor B."/>
            <person name="Hartog M."/>
            <person name="Hontelez J."/>
            <person name="Verver J."/>
            <person name="Yang W.-C."/>
            <person name="Schijlen E."/>
            <person name="Repin R."/>
            <person name="Schilthuizen M."/>
            <person name="Schranz E."/>
            <person name="Heidstra R."/>
            <person name="Miyata K."/>
            <person name="Fedorova E."/>
            <person name="Kohlen W."/>
            <person name="Bisseling T."/>
            <person name="Smit S."/>
            <person name="Geurts R."/>
        </authorList>
    </citation>
    <scope>NUCLEOTIDE SEQUENCE [LARGE SCALE GENOMIC DNA]</scope>
    <source>
        <strain evidence="3">cv. WU1-14</strain>
    </source>
</reference>